<evidence type="ECO:0000313" key="2">
    <source>
        <dbReference type="Proteomes" id="UP001230649"/>
    </source>
</evidence>
<accession>A0ACC2W2Y4</accession>
<sequence>MAPIRLSEKEPVGNDLALPTHDSSYELPPNRRPSPKKLIAICLAGSLFGFLSTQLLFPSSSRLSAGGATTQSVCQQSPILTPRGNVTDLYSEKAKERIIDWLSGAVKVPTEAYDDMADVEGDERFKVFGVFHKYKTLSVEKVNTYGLAYEWTGSDPSLKPLMLAAHQDVVPVERSTVLDWTYPPFSGHYDGTNIWGRGSSDDKTGLISIMSAVELLIEGGFKPTRTVVLAYGFDEECGGKVGALALGKYLEEKYGRDSMLMLVDEGSGMTERYGQTFAEPSTGEKGYLDVELSVATPGGHSSVPPPHTGIGLLALAINTLENNPMSPYMTRKNPLYSAMQCYAHYGHIDGEIKDTLKLASGEGKRGEKALKKLAGLIAGLGGQERASVTTTRAVDLVKGGVKVNALPELSQAVINHRINTDSSVAELQEEMINVLQPLTEEYELSFHAFGKEISDLKDARGTLTLAEAFDSALEPARVSPSDTDSPAWNLLSGSAKATWSTRKGADHTDLIMVPGLGIGNTDTKRYWNLTRNIYRFGYLLASEAGGNSYR</sequence>
<dbReference type="Proteomes" id="UP001230649">
    <property type="component" value="Unassembled WGS sequence"/>
</dbReference>
<organism evidence="1 2">
    <name type="scientific">Naganishia adeliensis</name>
    <dbReference type="NCBI Taxonomy" id="92952"/>
    <lineage>
        <taxon>Eukaryota</taxon>
        <taxon>Fungi</taxon>
        <taxon>Dikarya</taxon>
        <taxon>Basidiomycota</taxon>
        <taxon>Agaricomycotina</taxon>
        <taxon>Tremellomycetes</taxon>
        <taxon>Filobasidiales</taxon>
        <taxon>Filobasidiaceae</taxon>
        <taxon>Naganishia</taxon>
    </lineage>
</organism>
<gene>
    <name evidence="1" type="ORF">QFC20_004443</name>
</gene>
<comment type="caution">
    <text evidence="1">The sequence shown here is derived from an EMBL/GenBank/DDBJ whole genome shotgun (WGS) entry which is preliminary data.</text>
</comment>
<keyword evidence="2" id="KW-1185">Reference proteome</keyword>
<protein>
    <submittedName>
        <fullName evidence="1">Uncharacterized protein</fullName>
    </submittedName>
</protein>
<name>A0ACC2W2Y4_9TREE</name>
<reference evidence="1" key="1">
    <citation type="submission" date="2023-04" db="EMBL/GenBank/DDBJ databases">
        <title>Draft Genome sequencing of Naganishia species isolated from polar environments using Oxford Nanopore Technology.</title>
        <authorList>
            <person name="Leo P."/>
            <person name="Venkateswaran K."/>
        </authorList>
    </citation>
    <scope>NUCLEOTIDE SEQUENCE</scope>
    <source>
        <strain evidence="1">MNA-CCFEE 5262</strain>
    </source>
</reference>
<evidence type="ECO:0000313" key="1">
    <source>
        <dbReference type="EMBL" id="KAJ9105002.1"/>
    </source>
</evidence>
<proteinExistence type="predicted"/>
<dbReference type="EMBL" id="JASBWS010000051">
    <property type="protein sequence ID" value="KAJ9105002.1"/>
    <property type="molecule type" value="Genomic_DNA"/>
</dbReference>